<keyword evidence="3" id="KW-1185">Reference proteome</keyword>
<feature type="compositionally biased region" description="Basic and acidic residues" evidence="1">
    <location>
        <begin position="48"/>
        <end position="57"/>
    </location>
</feature>
<accession>A0AAV7RDA3</accession>
<feature type="region of interest" description="Disordered" evidence="1">
    <location>
        <begin position="27"/>
        <end position="110"/>
    </location>
</feature>
<comment type="caution">
    <text evidence="2">The sequence shown here is derived from an EMBL/GenBank/DDBJ whole genome shotgun (WGS) entry which is preliminary data.</text>
</comment>
<name>A0AAV7RDA3_PLEWA</name>
<evidence type="ECO:0000313" key="2">
    <source>
        <dbReference type="EMBL" id="KAJ1150279.1"/>
    </source>
</evidence>
<proteinExistence type="predicted"/>
<evidence type="ECO:0000256" key="1">
    <source>
        <dbReference type="SAM" id="MobiDB-lite"/>
    </source>
</evidence>
<evidence type="ECO:0000313" key="3">
    <source>
        <dbReference type="Proteomes" id="UP001066276"/>
    </source>
</evidence>
<reference evidence="2" key="1">
    <citation type="journal article" date="2022" name="bioRxiv">
        <title>Sequencing and chromosome-scale assembly of the giantPleurodeles waltlgenome.</title>
        <authorList>
            <person name="Brown T."/>
            <person name="Elewa A."/>
            <person name="Iarovenko S."/>
            <person name="Subramanian E."/>
            <person name="Araus A.J."/>
            <person name="Petzold A."/>
            <person name="Susuki M."/>
            <person name="Suzuki K.-i.T."/>
            <person name="Hayashi T."/>
            <person name="Toyoda A."/>
            <person name="Oliveira C."/>
            <person name="Osipova E."/>
            <person name="Leigh N.D."/>
            <person name="Simon A."/>
            <person name="Yun M.H."/>
        </authorList>
    </citation>
    <scope>NUCLEOTIDE SEQUENCE</scope>
    <source>
        <strain evidence="2">20211129_DDA</strain>
        <tissue evidence="2">Liver</tissue>
    </source>
</reference>
<dbReference type="EMBL" id="JANPWB010000009">
    <property type="protein sequence ID" value="KAJ1150279.1"/>
    <property type="molecule type" value="Genomic_DNA"/>
</dbReference>
<organism evidence="2 3">
    <name type="scientific">Pleurodeles waltl</name>
    <name type="common">Iberian ribbed newt</name>
    <dbReference type="NCBI Taxonomy" id="8319"/>
    <lineage>
        <taxon>Eukaryota</taxon>
        <taxon>Metazoa</taxon>
        <taxon>Chordata</taxon>
        <taxon>Craniata</taxon>
        <taxon>Vertebrata</taxon>
        <taxon>Euteleostomi</taxon>
        <taxon>Amphibia</taxon>
        <taxon>Batrachia</taxon>
        <taxon>Caudata</taxon>
        <taxon>Salamandroidea</taxon>
        <taxon>Salamandridae</taxon>
        <taxon>Pleurodelinae</taxon>
        <taxon>Pleurodeles</taxon>
    </lineage>
</organism>
<feature type="compositionally biased region" description="Basic and acidic residues" evidence="1">
    <location>
        <begin position="27"/>
        <end position="40"/>
    </location>
</feature>
<protein>
    <submittedName>
        <fullName evidence="2">Uncharacterized protein</fullName>
    </submittedName>
</protein>
<sequence>MEGDCVRKALALLEKARRMDLVKREALTEEGDHGRAEPGEQRVALIPWREEKVEPRAAGRSSSTEGPARKKGAADAPKGRCGGMGFAPAGTAALGEQHPGPSGMRGCLPAQLADPDFGDEWQRQGSSTVGVQSLDFWCEDEGIGF</sequence>
<dbReference type="Proteomes" id="UP001066276">
    <property type="component" value="Chromosome 5"/>
</dbReference>
<gene>
    <name evidence="2" type="ORF">NDU88_003074</name>
</gene>
<dbReference type="AlphaFoldDB" id="A0AAV7RDA3"/>